<dbReference type="SUPFAM" id="SSF55383">
    <property type="entry name" value="Copper amine oxidase, domain N"/>
    <property type="match status" value="1"/>
</dbReference>
<gene>
    <name evidence="2" type="ORF">AR543_05540</name>
</gene>
<name>A0A172ZCZ2_9BACL</name>
<dbReference type="KEGG" id="pbv:AR543_05540"/>
<accession>A0A172ZCZ2</accession>
<sequence>MKSPKLFFVLILSVILLIPSLNVVHASREKPTVYVNNQQLNIFAGIGSKGVTYVPFRPIFEKLNMTVNWDSNKKSVTAKNDKTTVTLTNNSYTAYVNGEKLDLLAPPFIDPNDNTLNVNLRFVAESSGAKVTWVKKGNDASIYITDPNLNKN</sequence>
<dbReference type="Proteomes" id="UP000078148">
    <property type="component" value="Chromosome"/>
</dbReference>
<dbReference type="STRING" id="1616788.AR543_05540"/>
<dbReference type="InterPro" id="IPR012854">
    <property type="entry name" value="Cu_amine_oxidase-like_N"/>
</dbReference>
<dbReference type="AlphaFoldDB" id="A0A172ZCZ2"/>
<proteinExistence type="predicted"/>
<dbReference type="Gene3D" id="3.30.457.10">
    <property type="entry name" value="Copper amine oxidase-like, N-terminal domain"/>
    <property type="match status" value="1"/>
</dbReference>
<reference evidence="2 3" key="2">
    <citation type="journal article" date="2016" name="Int. J. Syst. Evol. Microbiol.">
        <title>Paenibacillus bovis sp. nov., isolated from raw yak (Bos grunniens) milk.</title>
        <authorList>
            <person name="Gao C."/>
            <person name="Han J."/>
            <person name="Liu Z."/>
            <person name="Xu X."/>
            <person name="Hang F."/>
            <person name="Wu Z."/>
        </authorList>
    </citation>
    <scope>NUCLEOTIDE SEQUENCE [LARGE SCALE GENOMIC DNA]</scope>
    <source>
        <strain evidence="2 3">BD3526</strain>
    </source>
</reference>
<evidence type="ECO:0000313" key="2">
    <source>
        <dbReference type="EMBL" id="ANF95524.1"/>
    </source>
</evidence>
<evidence type="ECO:0000313" key="3">
    <source>
        <dbReference type="Proteomes" id="UP000078148"/>
    </source>
</evidence>
<feature type="domain" description="Copper amine oxidase-like N-terminal" evidence="1">
    <location>
        <begin position="35"/>
        <end position="140"/>
    </location>
</feature>
<dbReference type="Pfam" id="PF07833">
    <property type="entry name" value="Cu_amine_oxidN1"/>
    <property type="match status" value="1"/>
</dbReference>
<dbReference type="InterPro" id="IPR036582">
    <property type="entry name" value="Mao_N_sf"/>
</dbReference>
<keyword evidence="3" id="KW-1185">Reference proteome</keyword>
<dbReference type="RefSeq" id="WP_060532522.1">
    <property type="nucleotide sequence ID" value="NZ_CP013023.1"/>
</dbReference>
<protein>
    <recommendedName>
        <fullName evidence="1">Copper amine oxidase-like N-terminal domain-containing protein</fullName>
    </recommendedName>
</protein>
<organism evidence="2 3">
    <name type="scientific">Paenibacillus bovis</name>
    <dbReference type="NCBI Taxonomy" id="1616788"/>
    <lineage>
        <taxon>Bacteria</taxon>
        <taxon>Bacillati</taxon>
        <taxon>Bacillota</taxon>
        <taxon>Bacilli</taxon>
        <taxon>Bacillales</taxon>
        <taxon>Paenibacillaceae</taxon>
        <taxon>Paenibacillus</taxon>
    </lineage>
</organism>
<reference evidence="3" key="1">
    <citation type="submission" date="2015-10" db="EMBL/GenBank/DDBJ databases">
        <title>Genome of Paenibacillus bovis sp. nov.</title>
        <authorList>
            <person name="Wu Z."/>
            <person name="Gao C."/>
            <person name="Liu Z."/>
            <person name="Zheng H."/>
        </authorList>
    </citation>
    <scope>NUCLEOTIDE SEQUENCE [LARGE SCALE GENOMIC DNA]</scope>
    <source>
        <strain evidence="3">BD3526</strain>
    </source>
</reference>
<evidence type="ECO:0000259" key="1">
    <source>
        <dbReference type="Pfam" id="PF07833"/>
    </source>
</evidence>
<dbReference type="OrthoDB" id="2612398at2"/>
<dbReference type="EMBL" id="CP013023">
    <property type="protein sequence ID" value="ANF95524.1"/>
    <property type="molecule type" value="Genomic_DNA"/>
</dbReference>